<feature type="non-terminal residue" evidence="2">
    <location>
        <position position="1"/>
    </location>
</feature>
<protein>
    <submittedName>
        <fullName evidence="2">Uncharacterized protein</fullName>
    </submittedName>
</protein>
<dbReference type="EMBL" id="JANIIK010000035">
    <property type="protein sequence ID" value="KAJ3613307.1"/>
    <property type="molecule type" value="Genomic_DNA"/>
</dbReference>
<organism evidence="2 3">
    <name type="scientific">Muraenolepis orangiensis</name>
    <name type="common">Patagonian moray cod</name>
    <dbReference type="NCBI Taxonomy" id="630683"/>
    <lineage>
        <taxon>Eukaryota</taxon>
        <taxon>Metazoa</taxon>
        <taxon>Chordata</taxon>
        <taxon>Craniata</taxon>
        <taxon>Vertebrata</taxon>
        <taxon>Euteleostomi</taxon>
        <taxon>Actinopterygii</taxon>
        <taxon>Neopterygii</taxon>
        <taxon>Teleostei</taxon>
        <taxon>Neoteleostei</taxon>
        <taxon>Acanthomorphata</taxon>
        <taxon>Zeiogadaria</taxon>
        <taxon>Gadariae</taxon>
        <taxon>Gadiformes</taxon>
        <taxon>Muraenolepidoidei</taxon>
        <taxon>Muraenolepididae</taxon>
        <taxon>Muraenolepis</taxon>
    </lineage>
</organism>
<feature type="region of interest" description="Disordered" evidence="1">
    <location>
        <begin position="105"/>
        <end position="126"/>
    </location>
</feature>
<gene>
    <name evidence="2" type="ORF">NHX12_019557</name>
</gene>
<dbReference type="AlphaFoldDB" id="A0A9Q0EYU3"/>
<evidence type="ECO:0000256" key="1">
    <source>
        <dbReference type="SAM" id="MobiDB-lite"/>
    </source>
</evidence>
<sequence>PPQANPLPAGSTLHPSAPGALAASIPGAGASWLHAIKTSSPGISSPNLEEACDWALAGSPEPPDAGPNARAPIFSHRPALGDPCGAYLDPAGDISSWEHCVQKPGANQPALPGARLAGGKAKHQVT</sequence>
<evidence type="ECO:0000313" key="3">
    <source>
        <dbReference type="Proteomes" id="UP001148018"/>
    </source>
</evidence>
<reference evidence="2" key="1">
    <citation type="submission" date="2022-07" db="EMBL/GenBank/DDBJ databases">
        <title>Chromosome-level genome of Muraenolepis orangiensis.</title>
        <authorList>
            <person name="Kim J."/>
        </authorList>
    </citation>
    <scope>NUCLEOTIDE SEQUENCE</scope>
    <source>
        <strain evidence="2">KU_S4_2022</strain>
        <tissue evidence="2">Muscle</tissue>
    </source>
</reference>
<keyword evidence="3" id="KW-1185">Reference proteome</keyword>
<proteinExistence type="predicted"/>
<accession>A0A9Q0EYU3</accession>
<dbReference type="Proteomes" id="UP001148018">
    <property type="component" value="Unassembled WGS sequence"/>
</dbReference>
<evidence type="ECO:0000313" key="2">
    <source>
        <dbReference type="EMBL" id="KAJ3613307.1"/>
    </source>
</evidence>
<name>A0A9Q0EYU3_9TELE</name>
<comment type="caution">
    <text evidence="2">The sequence shown here is derived from an EMBL/GenBank/DDBJ whole genome shotgun (WGS) entry which is preliminary data.</text>
</comment>